<dbReference type="OrthoDB" id="330467at2157"/>
<sequence>MGAEEKTRVDFNAPASLVDRADAVADLDGESRTQLLIEALRRELDERTGDEAFRRRLREAYYADEVEFSVVESVLGTEDAMRMQLLKESLDRDPPEPQVAESLPSDAAFYDGDVPTWTPDGDEDTDT</sequence>
<proteinExistence type="predicted"/>
<dbReference type="RefSeq" id="WP_142978570.1">
    <property type="nucleotide sequence ID" value="NZ_RKLU01000001.1"/>
</dbReference>
<evidence type="ECO:0000313" key="2">
    <source>
        <dbReference type="EMBL" id="TQQ83653.1"/>
    </source>
</evidence>
<dbReference type="Proteomes" id="UP000705823">
    <property type="component" value="Unassembled WGS sequence"/>
</dbReference>
<dbReference type="AlphaFoldDB" id="A0A8J8P9T2"/>
<reference evidence="2" key="1">
    <citation type="submission" date="2019-02" db="EMBL/GenBank/DDBJ databases">
        <title>Halonotius sp. a new haloarchaeum isolated from saline soil.</title>
        <authorList>
            <person name="Duran-Viseras A."/>
            <person name="Sanchez-Porro C."/>
            <person name="Ventosa A."/>
        </authorList>
    </citation>
    <scope>NUCLEOTIDE SEQUENCE</scope>
    <source>
        <strain evidence="2">F15B</strain>
    </source>
</reference>
<name>A0A8J8P9T2_9EURY</name>
<evidence type="ECO:0000256" key="1">
    <source>
        <dbReference type="SAM" id="MobiDB-lite"/>
    </source>
</evidence>
<evidence type="ECO:0008006" key="4">
    <source>
        <dbReference type="Google" id="ProtNLM"/>
    </source>
</evidence>
<evidence type="ECO:0000313" key="3">
    <source>
        <dbReference type="Proteomes" id="UP000705823"/>
    </source>
</evidence>
<gene>
    <name evidence="2" type="ORF">EGH24_02360</name>
</gene>
<keyword evidence="3" id="KW-1185">Reference proteome</keyword>
<accession>A0A8J8P9T2</accession>
<organism evidence="2 3">
    <name type="scientific">Halonotius terrestris</name>
    <dbReference type="NCBI Taxonomy" id="2487750"/>
    <lineage>
        <taxon>Archaea</taxon>
        <taxon>Methanobacteriati</taxon>
        <taxon>Methanobacteriota</taxon>
        <taxon>Stenosarchaea group</taxon>
        <taxon>Halobacteria</taxon>
        <taxon>Halobacteriales</taxon>
        <taxon>Haloferacaceae</taxon>
        <taxon>Halonotius</taxon>
    </lineage>
</organism>
<dbReference type="EMBL" id="RKLU01000001">
    <property type="protein sequence ID" value="TQQ83653.1"/>
    <property type="molecule type" value="Genomic_DNA"/>
</dbReference>
<comment type="caution">
    <text evidence="2">The sequence shown here is derived from an EMBL/GenBank/DDBJ whole genome shotgun (WGS) entry which is preliminary data.</text>
</comment>
<protein>
    <recommendedName>
        <fullName evidence="4">Ribbon-helix-helix protein, copG family</fullName>
    </recommendedName>
</protein>
<feature type="region of interest" description="Disordered" evidence="1">
    <location>
        <begin position="88"/>
        <end position="127"/>
    </location>
</feature>